<dbReference type="Proteomes" id="UP000245626">
    <property type="component" value="Unassembled WGS sequence"/>
</dbReference>
<gene>
    <name evidence="1" type="ORF">IE53DRAFT_212193</name>
</gene>
<organism evidence="1 2">
    <name type="scientific">Violaceomyces palustris</name>
    <dbReference type="NCBI Taxonomy" id="1673888"/>
    <lineage>
        <taxon>Eukaryota</taxon>
        <taxon>Fungi</taxon>
        <taxon>Dikarya</taxon>
        <taxon>Basidiomycota</taxon>
        <taxon>Ustilaginomycotina</taxon>
        <taxon>Ustilaginomycetes</taxon>
        <taxon>Violaceomycetales</taxon>
        <taxon>Violaceomycetaceae</taxon>
        <taxon>Violaceomyces</taxon>
    </lineage>
</organism>
<proteinExistence type="predicted"/>
<keyword evidence="2" id="KW-1185">Reference proteome</keyword>
<protein>
    <submittedName>
        <fullName evidence="1">Uncharacterized protein</fullName>
    </submittedName>
</protein>
<name>A0ACD0NQR9_9BASI</name>
<dbReference type="EMBL" id="KZ820266">
    <property type="protein sequence ID" value="PWN48117.1"/>
    <property type="molecule type" value="Genomic_DNA"/>
</dbReference>
<evidence type="ECO:0000313" key="1">
    <source>
        <dbReference type="EMBL" id="PWN48117.1"/>
    </source>
</evidence>
<reference evidence="1 2" key="1">
    <citation type="journal article" date="2018" name="Mol. Biol. Evol.">
        <title>Broad Genomic Sampling Reveals a Smut Pathogenic Ancestry of the Fungal Clade Ustilaginomycotina.</title>
        <authorList>
            <person name="Kijpornyongpan T."/>
            <person name="Mondo S.J."/>
            <person name="Barry K."/>
            <person name="Sandor L."/>
            <person name="Lee J."/>
            <person name="Lipzen A."/>
            <person name="Pangilinan J."/>
            <person name="LaButti K."/>
            <person name="Hainaut M."/>
            <person name="Henrissat B."/>
            <person name="Grigoriev I.V."/>
            <person name="Spatafora J.W."/>
            <person name="Aime M.C."/>
        </authorList>
    </citation>
    <scope>NUCLEOTIDE SEQUENCE [LARGE SCALE GENOMIC DNA]</scope>
    <source>
        <strain evidence="1 2">SA 807</strain>
    </source>
</reference>
<sequence>MMSCENNSQSNVAASLSATASTARASSSSGSRTVPPSFTAHSHGTFPPSVSAASVSFATQPSMSTPVQTPNTTYKASQARPSVKMPNTTDTASQARPPAPDPSTASPVHESGNPEIVIEFSNRRWRSTAGFLQMELMSGMRLVMNLQLAHEPLRTSQQVSVKLVQLVEPNRGEKPIFRVWSNQPEHPTQMDLIWDYHVEGELPAARALRRRMRWANIQ</sequence>
<evidence type="ECO:0000313" key="2">
    <source>
        <dbReference type="Proteomes" id="UP000245626"/>
    </source>
</evidence>
<accession>A0ACD0NQR9</accession>